<name>A0AAE3WHG4_9RHOB</name>
<dbReference type="InterPro" id="IPR016040">
    <property type="entry name" value="NAD(P)-bd_dom"/>
</dbReference>
<keyword evidence="1" id="KW-1133">Transmembrane helix</keyword>
<evidence type="ECO:0000313" key="3">
    <source>
        <dbReference type="EMBL" id="MDQ2091892.1"/>
    </source>
</evidence>
<feature type="domain" description="NAD(P)-binding" evidence="2">
    <location>
        <begin position="8"/>
        <end position="156"/>
    </location>
</feature>
<dbReference type="PRINTS" id="PR01397">
    <property type="entry name" value="DHBDHDRGNASE"/>
</dbReference>
<keyword evidence="1" id="KW-0812">Transmembrane</keyword>
<dbReference type="SUPFAM" id="SSF51735">
    <property type="entry name" value="NAD(P)-binding Rossmann-fold domains"/>
    <property type="match status" value="1"/>
</dbReference>
<comment type="caution">
    <text evidence="3">The sequence shown here is derived from an EMBL/GenBank/DDBJ whole genome shotgun (WGS) entry which is preliminary data.</text>
</comment>
<gene>
    <name evidence="3" type="ORF">NO357_18470</name>
</gene>
<keyword evidence="4" id="KW-1185">Reference proteome</keyword>
<dbReference type="Gene3D" id="3.40.50.720">
    <property type="entry name" value="NAD(P)-binding Rossmann-like Domain"/>
    <property type="match status" value="1"/>
</dbReference>
<dbReference type="PANTHER" id="PTHR12126:SF11">
    <property type="entry name" value="NADH DEHYDROGENASE [UBIQUINONE] 1 ALPHA SUBCOMPLEX SUBUNIT 9, MITOCHONDRIAL"/>
    <property type="match status" value="1"/>
</dbReference>
<dbReference type="InterPro" id="IPR025695">
    <property type="entry name" value="DoxX-like"/>
</dbReference>
<dbReference type="InterPro" id="IPR036291">
    <property type="entry name" value="NAD(P)-bd_dom_sf"/>
</dbReference>
<dbReference type="GO" id="GO:0044877">
    <property type="term" value="F:protein-containing complex binding"/>
    <property type="evidence" value="ECO:0007669"/>
    <property type="project" value="TreeGrafter"/>
</dbReference>
<dbReference type="InterPro" id="IPR051207">
    <property type="entry name" value="ComplexI_NDUFA9_subunit"/>
</dbReference>
<keyword evidence="1" id="KW-0472">Membrane</keyword>
<dbReference type="GO" id="GO:0019290">
    <property type="term" value="P:siderophore biosynthetic process"/>
    <property type="evidence" value="ECO:0007669"/>
    <property type="project" value="InterPro"/>
</dbReference>
<dbReference type="PANTHER" id="PTHR12126">
    <property type="entry name" value="NADH-UBIQUINONE OXIDOREDUCTASE 39 KDA SUBUNIT-RELATED"/>
    <property type="match status" value="1"/>
</dbReference>
<dbReference type="GO" id="GO:0008667">
    <property type="term" value="F:2,3-dihydro-2,3-dihydroxybenzoate dehydrogenase activity"/>
    <property type="evidence" value="ECO:0007669"/>
    <property type="project" value="InterPro"/>
</dbReference>
<dbReference type="Proteomes" id="UP001226762">
    <property type="component" value="Unassembled WGS sequence"/>
</dbReference>
<protein>
    <submittedName>
        <fullName evidence="3">SDR family oxidoreductase</fullName>
    </submittedName>
</protein>
<sequence length="432" mass="45247">MRRVLVLGAYGMIGRAITRHLLEQGHRVTGFGRSIREARRAFPGLDWYVHDMRTMTLPADWLPYLRDIDVVVNAAGALQDGPRDDLTAVHATSVAALAEACATHGADLVQISAAGVAPAAATHFFRSKAAGDAAVQASGATHWILRPGLVLSDTAYGGTALLRMLAAVPAIQPLAMADAAIQTIGIADLARAVSACLDDRIPAGTVADLVEDHPHPLSEIVAEIRAWLGFAPARATLVAPGWLLRLTAGAADVVGRLGWRSPLRSTALRTLADGVRGDPATWAAAGGPPVSGLADTLALMPARAEDRLAAGMWLAMPFVIATLALFWALSGVIGLLRLEASAAILTHVGWPLWTAQLSVAGWAVVDIALALGLLWRPMARRAALGMAAVSLVYLLLGSLLTPALWADPLGPLLKILPGLMLALVAVPMLDSR</sequence>
<evidence type="ECO:0000259" key="2">
    <source>
        <dbReference type="Pfam" id="PF13460"/>
    </source>
</evidence>
<dbReference type="EMBL" id="JANHAX010000006">
    <property type="protein sequence ID" value="MDQ2091892.1"/>
    <property type="molecule type" value="Genomic_DNA"/>
</dbReference>
<proteinExistence type="predicted"/>
<reference evidence="3" key="1">
    <citation type="submission" date="2022-07" db="EMBL/GenBank/DDBJ databases">
        <authorList>
            <person name="Otstavnykh N."/>
            <person name="Isaeva M."/>
            <person name="Bystritskaya E."/>
        </authorList>
    </citation>
    <scope>NUCLEOTIDE SEQUENCE</scope>
    <source>
        <strain evidence="3">KCTC 52189</strain>
    </source>
</reference>
<dbReference type="Pfam" id="PF13781">
    <property type="entry name" value="DoxX_3"/>
    <property type="match status" value="1"/>
</dbReference>
<dbReference type="Pfam" id="PF13460">
    <property type="entry name" value="NAD_binding_10"/>
    <property type="match status" value="1"/>
</dbReference>
<dbReference type="AlphaFoldDB" id="A0AAE3WHG4"/>
<evidence type="ECO:0000313" key="4">
    <source>
        <dbReference type="Proteomes" id="UP001226762"/>
    </source>
</evidence>
<feature type="transmembrane region" description="Helical" evidence="1">
    <location>
        <begin position="310"/>
        <end position="333"/>
    </location>
</feature>
<dbReference type="RefSeq" id="WP_306737194.1">
    <property type="nucleotide sequence ID" value="NZ_JANHAX010000006.1"/>
</dbReference>
<organism evidence="3 4">
    <name type="scientific">Marimonas arenosa</name>
    <dbReference type="NCBI Taxonomy" id="1795305"/>
    <lineage>
        <taxon>Bacteria</taxon>
        <taxon>Pseudomonadati</taxon>
        <taxon>Pseudomonadota</taxon>
        <taxon>Alphaproteobacteria</taxon>
        <taxon>Rhodobacterales</taxon>
        <taxon>Paracoccaceae</taxon>
        <taxon>Marimonas</taxon>
    </lineage>
</organism>
<reference evidence="3" key="2">
    <citation type="submission" date="2023-02" db="EMBL/GenBank/DDBJ databases">
        <title>'Rhodoalgimonas zhirmunskyi' gen. nov., isolated from a red alga.</title>
        <authorList>
            <person name="Nedashkovskaya O.I."/>
            <person name="Otstavnykh N.Y."/>
            <person name="Bystritskaya E.P."/>
            <person name="Balabanova L.A."/>
            <person name="Isaeva M.P."/>
        </authorList>
    </citation>
    <scope>NUCLEOTIDE SEQUENCE</scope>
    <source>
        <strain evidence="3">KCTC 52189</strain>
    </source>
</reference>
<feature type="transmembrane region" description="Helical" evidence="1">
    <location>
        <begin position="382"/>
        <end position="405"/>
    </location>
</feature>
<dbReference type="InterPro" id="IPR003560">
    <property type="entry name" value="DHB_DH"/>
</dbReference>
<feature type="transmembrane region" description="Helical" evidence="1">
    <location>
        <begin position="353"/>
        <end position="375"/>
    </location>
</feature>
<accession>A0AAE3WHG4</accession>
<evidence type="ECO:0000256" key="1">
    <source>
        <dbReference type="SAM" id="Phobius"/>
    </source>
</evidence>